<dbReference type="OMA" id="WWTDTNV"/>
<keyword evidence="9" id="KW-1185">Reference proteome</keyword>
<feature type="transmembrane region" description="Helical" evidence="7">
    <location>
        <begin position="35"/>
        <end position="57"/>
    </location>
</feature>
<dbReference type="PANTHER" id="PTHR10926">
    <property type="entry name" value="CELL CYCLE CONTROL PROTEIN 50"/>
    <property type="match status" value="1"/>
</dbReference>
<reference evidence="9" key="1">
    <citation type="submission" date="2015-09" db="EMBL/GenBank/DDBJ databases">
        <authorList>
            <consortium name="Pathogen Informatics"/>
        </authorList>
    </citation>
    <scope>NUCLEOTIDE SEQUENCE [LARGE SCALE GENOMIC DNA]</scope>
    <source>
        <strain evidence="9">Lake Konstanz</strain>
    </source>
</reference>
<dbReference type="VEuPathDB" id="TriTrypDB:BSAL_17305"/>
<evidence type="ECO:0000256" key="7">
    <source>
        <dbReference type="SAM" id="Phobius"/>
    </source>
</evidence>
<keyword evidence="5 6" id="KW-0472">Membrane</keyword>
<evidence type="ECO:0000313" key="9">
    <source>
        <dbReference type="Proteomes" id="UP000051952"/>
    </source>
</evidence>
<accession>A0A0S4JB98</accession>
<keyword evidence="4 7" id="KW-1133">Transmembrane helix</keyword>
<dbReference type="InterPro" id="IPR005045">
    <property type="entry name" value="CDC50/LEM3_fam"/>
</dbReference>
<dbReference type="GO" id="GO:0005886">
    <property type="term" value="C:plasma membrane"/>
    <property type="evidence" value="ECO:0007669"/>
    <property type="project" value="TreeGrafter"/>
</dbReference>
<evidence type="ECO:0000256" key="2">
    <source>
        <dbReference type="ARBA" id="ARBA00009457"/>
    </source>
</evidence>
<dbReference type="Proteomes" id="UP000051952">
    <property type="component" value="Unassembled WGS sequence"/>
</dbReference>
<dbReference type="PIRSF" id="PIRSF015840">
    <property type="entry name" value="DUF284_TM_euk"/>
    <property type="match status" value="1"/>
</dbReference>
<organism evidence="8 9">
    <name type="scientific">Bodo saltans</name>
    <name type="common">Flagellated protozoan</name>
    <dbReference type="NCBI Taxonomy" id="75058"/>
    <lineage>
        <taxon>Eukaryota</taxon>
        <taxon>Discoba</taxon>
        <taxon>Euglenozoa</taxon>
        <taxon>Kinetoplastea</taxon>
        <taxon>Metakinetoplastina</taxon>
        <taxon>Eubodonida</taxon>
        <taxon>Bodonidae</taxon>
        <taxon>Bodo</taxon>
    </lineage>
</organism>
<comment type="similarity">
    <text evidence="2 6">Belongs to the CDC50/LEM3 family.</text>
</comment>
<name>A0A0S4JB98_BODSA</name>
<dbReference type="EMBL" id="CYKH01001672">
    <property type="protein sequence ID" value="CUG88791.1"/>
    <property type="molecule type" value="Genomic_DNA"/>
</dbReference>
<feature type="transmembrane region" description="Helical" evidence="7">
    <location>
        <begin position="370"/>
        <end position="395"/>
    </location>
</feature>
<gene>
    <name evidence="8" type="ORF">BSAL_17305</name>
</gene>
<dbReference type="Pfam" id="PF03381">
    <property type="entry name" value="CDC50"/>
    <property type="match status" value="1"/>
</dbReference>
<evidence type="ECO:0000256" key="4">
    <source>
        <dbReference type="ARBA" id="ARBA00022989"/>
    </source>
</evidence>
<evidence type="ECO:0000256" key="5">
    <source>
        <dbReference type="ARBA" id="ARBA00023136"/>
    </source>
</evidence>
<sequence length="402" mass="44927">MSSDASVAAQESRKPLNTPFKQQLLPSLQPAFRPLFFIGWFFLLAALFFALGAAIVVESDNLDSIEMRYDDAQSCPWKARQYRPGWGCTPLYVNFTITKTMKAPLFLYYKVTEFHQNNRRFVRSVSNTQLAGQTDYSAAEQNDCQPFRTPDDFVDFSSSTAGVIVNTSSGFRDLRGALYHPCGLVPWSMFNDSIALMRRSSVDGTTSLVCDGDAFDILGNPTNTANLGQCEKRGVAWNNVAGVIYNPVPDLDANPDLLTHRGWLDACEQLQHDSSLTELGDDNWLMYACKGWYLGEPGHKIPNPIDEDLWVWNRIASFATFKKLYRRITVDLPPGDYAFRVVQRWDVSSFGGTKALVLENTGWIGSKNHFLGFLFLAAGALALVFSIVCVAMNMMQPPRLSA</sequence>
<evidence type="ECO:0000256" key="3">
    <source>
        <dbReference type="ARBA" id="ARBA00022692"/>
    </source>
</evidence>
<evidence type="ECO:0000256" key="6">
    <source>
        <dbReference type="PIRNR" id="PIRNR015840"/>
    </source>
</evidence>
<keyword evidence="3 7" id="KW-0812">Transmembrane</keyword>
<dbReference type="PANTHER" id="PTHR10926:SF0">
    <property type="entry name" value="CDC50, ISOFORM A"/>
    <property type="match status" value="1"/>
</dbReference>
<evidence type="ECO:0000256" key="1">
    <source>
        <dbReference type="ARBA" id="ARBA00004141"/>
    </source>
</evidence>
<evidence type="ECO:0000313" key="8">
    <source>
        <dbReference type="EMBL" id="CUG88791.1"/>
    </source>
</evidence>
<dbReference type="OrthoDB" id="340608at2759"/>
<dbReference type="AlphaFoldDB" id="A0A0S4JB98"/>
<dbReference type="GO" id="GO:0005794">
    <property type="term" value="C:Golgi apparatus"/>
    <property type="evidence" value="ECO:0007669"/>
    <property type="project" value="TreeGrafter"/>
</dbReference>
<comment type="subcellular location">
    <subcellularLocation>
        <location evidence="1">Membrane</location>
        <topology evidence="1">Multi-pass membrane protein</topology>
    </subcellularLocation>
</comment>
<dbReference type="GO" id="GO:0005783">
    <property type="term" value="C:endoplasmic reticulum"/>
    <property type="evidence" value="ECO:0007669"/>
    <property type="project" value="TreeGrafter"/>
</dbReference>
<protein>
    <submittedName>
        <fullName evidence="8">Uncharacterized protein</fullName>
    </submittedName>
</protein>
<proteinExistence type="inferred from homology"/>